<dbReference type="AlphaFoldDB" id="V8P431"/>
<dbReference type="EMBL" id="AZIM01000791">
    <property type="protein sequence ID" value="ETE69324.1"/>
    <property type="molecule type" value="Genomic_DNA"/>
</dbReference>
<evidence type="ECO:0000256" key="1">
    <source>
        <dbReference type="SAM" id="MobiDB-lite"/>
    </source>
</evidence>
<proteinExistence type="predicted"/>
<accession>V8P431</accession>
<feature type="region of interest" description="Disordered" evidence="1">
    <location>
        <begin position="1"/>
        <end position="21"/>
    </location>
</feature>
<feature type="compositionally biased region" description="Acidic residues" evidence="1">
    <location>
        <begin position="37"/>
        <end position="48"/>
    </location>
</feature>
<feature type="compositionally biased region" description="Acidic residues" evidence="1">
    <location>
        <begin position="56"/>
        <end position="66"/>
    </location>
</feature>
<protein>
    <submittedName>
        <fullName evidence="2">Phosphatase and actin regulator 4-B</fullName>
    </submittedName>
</protein>
<feature type="non-terminal residue" evidence="2">
    <location>
        <position position="1"/>
    </location>
</feature>
<comment type="caution">
    <text evidence="2">The sequence shown here is derived from an EMBL/GenBank/DDBJ whole genome shotgun (WGS) entry which is preliminary data.</text>
</comment>
<evidence type="ECO:0000313" key="2">
    <source>
        <dbReference type="EMBL" id="ETE69324.1"/>
    </source>
</evidence>
<sequence>MMKKKKKKKKKKRKMAQEMPVLPITMFIPRLILQTVQDEDEGPSDSDSEGPILYREEEEEEEDEDESHNSKNLSLSSSLCQLKTTNPTPATIITSHAPITIHPNLRLPLT</sequence>
<name>V8P431_OPHHA</name>
<organism evidence="2 3">
    <name type="scientific">Ophiophagus hannah</name>
    <name type="common">King cobra</name>
    <name type="synonym">Naja hannah</name>
    <dbReference type="NCBI Taxonomy" id="8665"/>
    <lineage>
        <taxon>Eukaryota</taxon>
        <taxon>Metazoa</taxon>
        <taxon>Chordata</taxon>
        <taxon>Craniata</taxon>
        <taxon>Vertebrata</taxon>
        <taxon>Euteleostomi</taxon>
        <taxon>Lepidosauria</taxon>
        <taxon>Squamata</taxon>
        <taxon>Bifurcata</taxon>
        <taxon>Unidentata</taxon>
        <taxon>Episquamata</taxon>
        <taxon>Toxicofera</taxon>
        <taxon>Serpentes</taxon>
        <taxon>Colubroidea</taxon>
        <taxon>Elapidae</taxon>
        <taxon>Elapinae</taxon>
        <taxon>Ophiophagus</taxon>
    </lineage>
</organism>
<feature type="region of interest" description="Disordered" evidence="1">
    <location>
        <begin position="33"/>
        <end position="85"/>
    </location>
</feature>
<feature type="compositionally biased region" description="Basic residues" evidence="1">
    <location>
        <begin position="1"/>
        <end position="14"/>
    </location>
</feature>
<evidence type="ECO:0000313" key="3">
    <source>
        <dbReference type="Proteomes" id="UP000018936"/>
    </source>
</evidence>
<feature type="compositionally biased region" description="Low complexity" evidence="1">
    <location>
        <begin position="70"/>
        <end position="79"/>
    </location>
</feature>
<dbReference type="Proteomes" id="UP000018936">
    <property type="component" value="Unassembled WGS sequence"/>
</dbReference>
<reference evidence="2 3" key="1">
    <citation type="journal article" date="2013" name="Proc. Natl. Acad. Sci. U.S.A.">
        <title>The king cobra genome reveals dynamic gene evolution and adaptation in the snake venom system.</title>
        <authorList>
            <person name="Vonk F.J."/>
            <person name="Casewell N.R."/>
            <person name="Henkel C.V."/>
            <person name="Heimberg A.M."/>
            <person name="Jansen H.J."/>
            <person name="McCleary R.J."/>
            <person name="Kerkkamp H.M."/>
            <person name="Vos R.A."/>
            <person name="Guerreiro I."/>
            <person name="Calvete J.J."/>
            <person name="Wuster W."/>
            <person name="Woods A.E."/>
            <person name="Logan J.M."/>
            <person name="Harrison R.A."/>
            <person name="Castoe T.A."/>
            <person name="de Koning A.P."/>
            <person name="Pollock D.D."/>
            <person name="Yandell M."/>
            <person name="Calderon D."/>
            <person name="Renjifo C."/>
            <person name="Currier R.B."/>
            <person name="Salgado D."/>
            <person name="Pla D."/>
            <person name="Sanz L."/>
            <person name="Hyder A.S."/>
            <person name="Ribeiro J.M."/>
            <person name="Arntzen J.W."/>
            <person name="van den Thillart G.E."/>
            <person name="Boetzer M."/>
            <person name="Pirovano W."/>
            <person name="Dirks R.P."/>
            <person name="Spaink H.P."/>
            <person name="Duboule D."/>
            <person name="McGlinn E."/>
            <person name="Kini R.M."/>
            <person name="Richardson M.K."/>
        </authorList>
    </citation>
    <scope>NUCLEOTIDE SEQUENCE</scope>
    <source>
        <tissue evidence="2">Blood</tissue>
    </source>
</reference>
<keyword evidence="3" id="KW-1185">Reference proteome</keyword>
<gene>
    <name evidence="2" type="primary">phactr4-b</name>
    <name evidence="2" type="ORF">L345_04880</name>
</gene>